<evidence type="ECO:0000313" key="1">
    <source>
        <dbReference type="EMBL" id="EUA75273.1"/>
    </source>
</evidence>
<accession>X8E5T5</accession>
<sequence length="65" mass="7196">MPITLPVWFVIDDRTIAMMTPARTKKIARVRHDPRASFLVESGNAGPTCAASISPVVWRLSTMAR</sequence>
<name>X8E5T5_MYCXE</name>
<dbReference type="AlphaFoldDB" id="X8E5T5"/>
<protein>
    <submittedName>
        <fullName evidence="1">Pyridoxamine 5'-phosphate oxidase family protein</fullName>
    </submittedName>
</protein>
<dbReference type="InterPro" id="IPR012349">
    <property type="entry name" value="Split_barrel_FMN-bd"/>
</dbReference>
<gene>
    <name evidence="1" type="ORF">I553_3165</name>
</gene>
<dbReference type="PATRIC" id="fig|1299334.3.peg.673"/>
<dbReference type="SUPFAM" id="SSF50475">
    <property type="entry name" value="FMN-binding split barrel"/>
    <property type="match status" value="1"/>
</dbReference>
<reference evidence="1" key="1">
    <citation type="submission" date="2014-01" db="EMBL/GenBank/DDBJ databases">
        <authorList>
            <person name="Brown-Elliot B."/>
            <person name="Wallace R."/>
            <person name="Lenaerts A."/>
            <person name="Ordway D."/>
            <person name="DeGroote M.A."/>
            <person name="Parker T."/>
            <person name="Sizemore C."/>
            <person name="Tallon L.J."/>
            <person name="Sadzewicz L.K."/>
            <person name="Sengamalay N."/>
            <person name="Fraser C.M."/>
            <person name="Hine E."/>
            <person name="Shefchek K.A."/>
            <person name="Das S.P."/>
            <person name="Tettelin H."/>
        </authorList>
    </citation>
    <scope>NUCLEOTIDE SEQUENCE [LARGE SCALE GENOMIC DNA]</scope>
    <source>
        <strain evidence="1">4042</strain>
    </source>
</reference>
<organism evidence="1">
    <name type="scientific">Mycobacterium xenopi 4042</name>
    <dbReference type="NCBI Taxonomy" id="1299334"/>
    <lineage>
        <taxon>Bacteria</taxon>
        <taxon>Bacillati</taxon>
        <taxon>Actinomycetota</taxon>
        <taxon>Actinomycetes</taxon>
        <taxon>Mycobacteriales</taxon>
        <taxon>Mycobacteriaceae</taxon>
        <taxon>Mycobacterium</taxon>
    </lineage>
</organism>
<proteinExistence type="predicted"/>
<dbReference type="Gene3D" id="2.30.110.10">
    <property type="entry name" value="Electron Transport, Fmn-binding Protein, Chain A"/>
    <property type="match status" value="1"/>
</dbReference>
<comment type="caution">
    <text evidence="1">The sequence shown here is derived from an EMBL/GenBank/DDBJ whole genome shotgun (WGS) entry which is preliminary data.</text>
</comment>
<dbReference type="EMBL" id="JAOB01000010">
    <property type="protein sequence ID" value="EUA75273.1"/>
    <property type="molecule type" value="Genomic_DNA"/>
</dbReference>